<keyword evidence="6 8" id="KW-0100">Branched-chain amino acid biosynthesis</keyword>
<dbReference type="Pfam" id="PF22629">
    <property type="entry name" value="ACT_AHAS_ss"/>
    <property type="match status" value="1"/>
</dbReference>
<dbReference type="UniPathway" id="UPA00049">
    <property type="reaction ID" value="UER00059"/>
</dbReference>
<dbReference type="GO" id="GO:0003984">
    <property type="term" value="F:acetolactate synthase activity"/>
    <property type="evidence" value="ECO:0007669"/>
    <property type="project" value="UniProtKB-UniRule"/>
</dbReference>
<dbReference type="EC" id="2.2.1.6" evidence="8"/>
<organism evidence="10 11">
    <name type="scientific">Listeria grayi</name>
    <name type="common">Listeria murrayi</name>
    <dbReference type="NCBI Taxonomy" id="1641"/>
    <lineage>
        <taxon>Bacteria</taxon>
        <taxon>Bacillati</taxon>
        <taxon>Bacillota</taxon>
        <taxon>Bacilli</taxon>
        <taxon>Bacillales</taxon>
        <taxon>Listeriaceae</taxon>
        <taxon>Listeria</taxon>
    </lineage>
</organism>
<dbReference type="FunFam" id="3.30.70.260:FF:000001">
    <property type="entry name" value="Acetolactate synthase, small subunit"/>
    <property type="match status" value="1"/>
</dbReference>
<comment type="subunit">
    <text evidence="4 8">Dimer of large and small chains.</text>
</comment>
<evidence type="ECO:0000256" key="1">
    <source>
        <dbReference type="ARBA" id="ARBA00004974"/>
    </source>
</evidence>
<comment type="pathway">
    <text evidence="2 8">Amino-acid biosynthesis; L-valine biosynthesis; L-valine from pyruvate: step 1/4.</text>
</comment>
<evidence type="ECO:0000256" key="3">
    <source>
        <dbReference type="ARBA" id="ARBA00006341"/>
    </source>
</evidence>
<dbReference type="InterPro" id="IPR045865">
    <property type="entry name" value="ACT-like_dom_sf"/>
</dbReference>
<dbReference type="FunFam" id="3.30.70.1150:FF:000001">
    <property type="entry name" value="Acetolactate synthase small subunit"/>
    <property type="match status" value="1"/>
</dbReference>
<dbReference type="CDD" id="cd04878">
    <property type="entry name" value="ACT_AHAS"/>
    <property type="match status" value="1"/>
</dbReference>
<evidence type="ECO:0000313" key="11">
    <source>
        <dbReference type="Proteomes" id="UP000254879"/>
    </source>
</evidence>
<dbReference type="Proteomes" id="UP000254879">
    <property type="component" value="Unassembled WGS sequence"/>
</dbReference>
<dbReference type="NCBIfam" id="TIGR00119">
    <property type="entry name" value="acolac_sm"/>
    <property type="match status" value="1"/>
</dbReference>
<comment type="catalytic activity">
    <reaction evidence="7 8">
        <text>2 pyruvate + H(+) = (2S)-2-acetolactate + CO2</text>
        <dbReference type="Rhea" id="RHEA:25249"/>
        <dbReference type="ChEBI" id="CHEBI:15361"/>
        <dbReference type="ChEBI" id="CHEBI:15378"/>
        <dbReference type="ChEBI" id="CHEBI:16526"/>
        <dbReference type="ChEBI" id="CHEBI:58476"/>
        <dbReference type="EC" id="2.2.1.6"/>
    </reaction>
</comment>
<dbReference type="GO" id="GO:0009099">
    <property type="term" value="P:L-valine biosynthetic process"/>
    <property type="evidence" value="ECO:0007669"/>
    <property type="project" value="UniProtKB-UniRule"/>
</dbReference>
<comment type="similarity">
    <text evidence="3 8">Belongs to the acetolactate synthase small subunit family.</text>
</comment>
<dbReference type="InterPro" id="IPR004789">
    <property type="entry name" value="Acetalactate_synth_ssu"/>
</dbReference>
<dbReference type="InterPro" id="IPR019455">
    <property type="entry name" value="Acetolactate_synth_ssu_C"/>
</dbReference>
<evidence type="ECO:0000256" key="5">
    <source>
        <dbReference type="ARBA" id="ARBA00022605"/>
    </source>
</evidence>
<evidence type="ECO:0000259" key="9">
    <source>
        <dbReference type="PROSITE" id="PS51671"/>
    </source>
</evidence>
<sequence>MRRIITATVNNSSGVLNRITGVISRRQYNIDSISVGWTEEENISRITIVVHVDSLYEIEQVTKQLNKQIDVLKVSDITDDPHIERELALVKLNAPAPLRSELNAVIEPFRATIIDVGTKNIVVQVSGTSEKVDAFVDTVKPYGIKQLARTGVTGFTRSSKKIVEISLRASAF</sequence>
<dbReference type="InterPro" id="IPR054480">
    <property type="entry name" value="AHAS_small-like_ACT"/>
</dbReference>
<evidence type="ECO:0000256" key="7">
    <source>
        <dbReference type="ARBA" id="ARBA00048670"/>
    </source>
</evidence>
<dbReference type="Pfam" id="PF10369">
    <property type="entry name" value="ALS_ss_C"/>
    <property type="match status" value="1"/>
</dbReference>
<dbReference type="Gene3D" id="3.30.70.260">
    <property type="match status" value="1"/>
</dbReference>
<keyword evidence="8 10" id="KW-0808">Transferase</keyword>
<feature type="domain" description="ACT" evidence="9">
    <location>
        <begin position="4"/>
        <end position="79"/>
    </location>
</feature>
<dbReference type="PROSITE" id="PS51671">
    <property type="entry name" value="ACT"/>
    <property type="match status" value="1"/>
</dbReference>
<dbReference type="RefSeq" id="WP_115346391.1">
    <property type="nucleotide sequence ID" value="NZ_UGPG01000001.1"/>
</dbReference>
<dbReference type="InterPro" id="IPR039557">
    <property type="entry name" value="AHAS_ACT"/>
</dbReference>
<evidence type="ECO:0000313" key="10">
    <source>
        <dbReference type="EMBL" id="STY45598.1"/>
    </source>
</evidence>
<dbReference type="Gene3D" id="3.30.70.1150">
    <property type="entry name" value="ACT-like. Chain A, domain 2"/>
    <property type="match status" value="1"/>
</dbReference>
<comment type="function">
    <text evidence="8">Catalyzes the conversion of 2 pyruvate molecules into acetolactate in the first common step of the biosynthetic pathway of the branched-amino acids such as leucine, isoleucine, and valine.</text>
</comment>
<name>A0A378MGY1_LISGR</name>
<evidence type="ECO:0000256" key="2">
    <source>
        <dbReference type="ARBA" id="ARBA00005025"/>
    </source>
</evidence>
<dbReference type="NCBIfam" id="NF008864">
    <property type="entry name" value="PRK11895.1"/>
    <property type="match status" value="1"/>
</dbReference>
<dbReference type="PANTHER" id="PTHR30239">
    <property type="entry name" value="ACETOLACTATE SYNTHASE SMALL SUBUNIT"/>
    <property type="match status" value="1"/>
</dbReference>
<accession>A0A378MGY1</accession>
<dbReference type="UniPathway" id="UPA00047">
    <property type="reaction ID" value="UER00055"/>
</dbReference>
<dbReference type="PANTHER" id="PTHR30239:SF0">
    <property type="entry name" value="ACETOLACTATE SYNTHASE SMALL SUBUNIT 1, CHLOROPLASTIC"/>
    <property type="match status" value="1"/>
</dbReference>
<dbReference type="SUPFAM" id="SSF55021">
    <property type="entry name" value="ACT-like"/>
    <property type="match status" value="2"/>
</dbReference>
<gene>
    <name evidence="10" type="primary">ilvH</name>
    <name evidence="10" type="ORF">NCTC10815_02981</name>
</gene>
<protein>
    <recommendedName>
        <fullName evidence="8">Acetolactate synthase small subunit</fullName>
        <shortName evidence="8">AHAS</shortName>
        <shortName evidence="8">ALS</shortName>
        <ecNumber evidence="8">2.2.1.6</ecNumber>
    </recommendedName>
    <alternativeName>
        <fullName evidence="8">Acetohydroxy-acid synthase small subunit</fullName>
    </alternativeName>
</protein>
<comment type="pathway">
    <text evidence="1 8">Amino-acid biosynthesis; L-isoleucine biosynthesis; L-isoleucine from 2-oxobutanoate: step 1/4.</text>
</comment>
<dbReference type="GO" id="GO:1990610">
    <property type="term" value="F:acetolactate synthase regulator activity"/>
    <property type="evidence" value="ECO:0007669"/>
    <property type="project" value="UniProtKB-UniRule"/>
</dbReference>
<dbReference type="GO" id="GO:0005829">
    <property type="term" value="C:cytosol"/>
    <property type="evidence" value="ECO:0007669"/>
    <property type="project" value="TreeGrafter"/>
</dbReference>
<keyword evidence="5 8" id="KW-0028">Amino-acid biosynthesis</keyword>
<evidence type="ECO:0000256" key="8">
    <source>
        <dbReference type="RuleBase" id="RU368092"/>
    </source>
</evidence>
<dbReference type="EMBL" id="UGPG01000001">
    <property type="protein sequence ID" value="STY45598.1"/>
    <property type="molecule type" value="Genomic_DNA"/>
</dbReference>
<proteinExistence type="inferred from homology"/>
<dbReference type="GO" id="GO:0009097">
    <property type="term" value="P:isoleucine biosynthetic process"/>
    <property type="evidence" value="ECO:0007669"/>
    <property type="project" value="UniProtKB-UniRule"/>
</dbReference>
<evidence type="ECO:0000256" key="6">
    <source>
        <dbReference type="ARBA" id="ARBA00023304"/>
    </source>
</evidence>
<dbReference type="AlphaFoldDB" id="A0A378MGY1"/>
<reference evidence="10 11" key="1">
    <citation type="submission" date="2018-06" db="EMBL/GenBank/DDBJ databases">
        <authorList>
            <consortium name="Pathogen Informatics"/>
            <person name="Doyle S."/>
        </authorList>
    </citation>
    <scope>NUCLEOTIDE SEQUENCE [LARGE SCALE GENOMIC DNA]</scope>
    <source>
        <strain evidence="11">NCTC 10815</strain>
    </source>
</reference>
<evidence type="ECO:0000256" key="4">
    <source>
        <dbReference type="ARBA" id="ARBA00011744"/>
    </source>
</evidence>
<dbReference type="InterPro" id="IPR002912">
    <property type="entry name" value="ACT_dom"/>
</dbReference>
<dbReference type="InterPro" id="IPR027271">
    <property type="entry name" value="Acetolactate_synth/TF_NikR_C"/>
</dbReference>